<dbReference type="InterPro" id="IPR014966">
    <property type="entry name" value="FRG-dom"/>
</dbReference>
<proteinExistence type="predicted"/>
<comment type="caution">
    <text evidence="3">The sequence shown here is derived from an EMBL/GenBank/DDBJ whole genome shotgun (WGS) entry which is preliminary data.</text>
</comment>
<keyword evidence="4" id="KW-1185">Reference proteome</keyword>
<dbReference type="RefSeq" id="WP_251947060.1">
    <property type="nucleotide sequence ID" value="NZ_JAMRYM010000081.1"/>
</dbReference>
<accession>A0A9X2E0P1</accession>
<reference evidence="3" key="1">
    <citation type="submission" date="2022-06" db="EMBL/GenBank/DDBJ databases">
        <title>Whole genome shotgun sequencing (WGS) of Rathayibacter sp. ZW T2_19, isolated from stored onions (Allium cepa).</title>
        <authorList>
            <person name="Stoll D.A."/>
            <person name="Huch M."/>
        </authorList>
    </citation>
    <scope>NUCLEOTIDE SEQUENCE</scope>
    <source>
        <strain evidence="3">ZW T2_19</strain>
    </source>
</reference>
<evidence type="ECO:0000259" key="2">
    <source>
        <dbReference type="SMART" id="SM00901"/>
    </source>
</evidence>
<protein>
    <submittedName>
        <fullName evidence="3">FRG domain-containing protein</fullName>
    </submittedName>
</protein>
<dbReference type="EMBL" id="JAMRYM010000081">
    <property type="protein sequence ID" value="MCM6763746.1"/>
    <property type="molecule type" value="Genomic_DNA"/>
</dbReference>
<gene>
    <name evidence="3" type="ORF">NB037_15105</name>
</gene>
<name>A0A9X2E0P1_9MICO</name>
<organism evidence="3 4">
    <name type="scientific">Rathayibacter rubneri</name>
    <dbReference type="NCBI Taxonomy" id="2950106"/>
    <lineage>
        <taxon>Bacteria</taxon>
        <taxon>Bacillati</taxon>
        <taxon>Actinomycetota</taxon>
        <taxon>Actinomycetes</taxon>
        <taxon>Micrococcales</taxon>
        <taxon>Microbacteriaceae</taxon>
        <taxon>Rathayibacter</taxon>
    </lineage>
</organism>
<feature type="region of interest" description="Disordered" evidence="1">
    <location>
        <begin position="1"/>
        <end position="39"/>
    </location>
</feature>
<dbReference type="Pfam" id="PF08867">
    <property type="entry name" value="FRG"/>
    <property type="match status" value="1"/>
</dbReference>
<evidence type="ECO:0000313" key="3">
    <source>
        <dbReference type="EMBL" id="MCM6763746.1"/>
    </source>
</evidence>
<evidence type="ECO:0000313" key="4">
    <source>
        <dbReference type="Proteomes" id="UP001155240"/>
    </source>
</evidence>
<dbReference type="AlphaFoldDB" id="A0A9X2E0P1"/>
<evidence type="ECO:0000256" key="1">
    <source>
        <dbReference type="SAM" id="MobiDB-lite"/>
    </source>
</evidence>
<dbReference type="Proteomes" id="UP001155240">
    <property type="component" value="Unassembled WGS sequence"/>
</dbReference>
<feature type="domain" description="FRG" evidence="2">
    <location>
        <begin position="203"/>
        <end position="304"/>
    </location>
</feature>
<dbReference type="SMART" id="SM00901">
    <property type="entry name" value="FRG"/>
    <property type="match status" value="1"/>
</dbReference>
<sequence>MSDNSSTPSEPDDDEQTRPVEGVPGSPEAPAPNGSTSQNGALSTAIAAQLGAQTAFRLDPKTLAAFSASVQRSTALPPEVLTNVRASAQAVVNALNAQTGANARSPVTLEAFNAFQRYFSANLENAFPEDYFDQLRETARLLAESVSIPALYSSRQLASRRQNIEPAVRSSHSAEAFFDEHVVEINDVPTLLKFFSTVQQKHREHMLVWRGQQNAKWPTHSSLYRKLETTAPPSEEDLIEAERTSMDLAVSWGRRPNHALEFLADLQHFGAPTRLLDVTLEPEMAAWFAVEADPELDDVDGRVVAWGRLVRISKTSMSAATGKLPPSDDLPFWHGWTNENERSRVGWGTGSRTWDWFPPALSDRMRAQRAGFLLEAAPLVTAEVADVISEGTAKDWRAEEIAHSTSIVGIPSRYDVRTKKNGANLVPIFSARISCHAKEELRDYLASKGFTSQSVYPDFGGLVQYLRGPIALH</sequence>